<feature type="region of interest" description="Disordered" evidence="1">
    <location>
        <begin position="1"/>
        <end position="27"/>
    </location>
</feature>
<sequence length="74" mass="7865">MAVRTLKSRGSPVSIAAPRTPSTMMKGSCMAKKKGLYANMNARKAAGTSRPKSKSTVSAKAYSNMKAGFPKKKK</sequence>
<dbReference type="EMBL" id="KR029590">
    <property type="protein sequence ID" value="AKH47289.1"/>
    <property type="molecule type" value="Genomic_DNA"/>
</dbReference>
<reference evidence="2" key="1">
    <citation type="journal article" date="2015" name="Front. Microbiol.">
        <title>Combining genomic sequencing methods to explore viral diversity and reveal potential virus-host interactions.</title>
        <authorList>
            <person name="Chow C.E."/>
            <person name="Winget D.M."/>
            <person name="White R.A.III."/>
            <person name="Hallam S.J."/>
            <person name="Suttle C.A."/>
        </authorList>
    </citation>
    <scope>NUCLEOTIDE SEQUENCE</scope>
    <source>
        <strain evidence="2">H4084944</strain>
    </source>
</reference>
<organism evidence="2">
    <name type="scientific">uncultured marine virus</name>
    <dbReference type="NCBI Taxonomy" id="186617"/>
    <lineage>
        <taxon>Viruses</taxon>
        <taxon>environmental samples</taxon>
    </lineage>
</organism>
<protein>
    <submittedName>
        <fullName evidence="2">Uncharacterized protein</fullName>
    </submittedName>
</protein>
<proteinExistence type="predicted"/>
<feature type="region of interest" description="Disordered" evidence="1">
    <location>
        <begin position="43"/>
        <end position="74"/>
    </location>
</feature>
<name>A0A0F7L408_9VIRU</name>
<reference evidence="2" key="2">
    <citation type="submission" date="2015-03" db="EMBL/GenBank/DDBJ databases">
        <authorList>
            <person name="Chow C.-E.T."/>
            <person name="Winget D.M."/>
            <person name="White R.A.III."/>
            <person name="Hallam S.J."/>
            <person name="Suttle C.A."/>
        </authorList>
    </citation>
    <scope>NUCLEOTIDE SEQUENCE</scope>
    <source>
        <strain evidence="2">H4084944</strain>
    </source>
</reference>
<evidence type="ECO:0000313" key="2">
    <source>
        <dbReference type="EMBL" id="AKH47289.1"/>
    </source>
</evidence>
<evidence type="ECO:0000256" key="1">
    <source>
        <dbReference type="SAM" id="MobiDB-lite"/>
    </source>
</evidence>
<accession>A0A0F7L408</accession>